<dbReference type="PANTHER" id="PTHR48079:SF6">
    <property type="entry name" value="NAD(P)-BINDING DOMAIN-CONTAINING PROTEIN-RELATED"/>
    <property type="match status" value="1"/>
</dbReference>
<dbReference type="SUPFAM" id="SSF51735">
    <property type="entry name" value="NAD(P)-binding Rossmann-fold domains"/>
    <property type="match status" value="1"/>
</dbReference>
<organism evidence="2 3">
    <name type="scientific">Nocardia callitridis</name>
    <dbReference type="NCBI Taxonomy" id="648753"/>
    <lineage>
        <taxon>Bacteria</taxon>
        <taxon>Bacillati</taxon>
        <taxon>Actinomycetota</taxon>
        <taxon>Actinomycetes</taxon>
        <taxon>Mycobacteriales</taxon>
        <taxon>Nocardiaceae</taxon>
        <taxon>Nocardia</taxon>
    </lineage>
</organism>
<evidence type="ECO:0000313" key="2">
    <source>
        <dbReference type="EMBL" id="GAA5061985.1"/>
    </source>
</evidence>
<dbReference type="Pfam" id="PF13460">
    <property type="entry name" value="NAD_binding_10"/>
    <property type="match status" value="1"/>
</dbReference>
<protein>
    <submittedName>
        <fullName evidence="2">NAD(P)H-binding protein</fullName>
    </submittedName>
</protein>
<dbReference type="InterPro" id="IPR016040">
    <property type="entry name" value="NAD(P)-bd_dom"/>
</dbReference>
<comment type="caution">
    <text evidence="2">The sequence shown here is derived from an EMBL/GenBank/DDBJ whole genome shotgun (WGS) entry which is preliminary data.</text>
</comment>
<keyword evidence="3" id="KW-1185">Reference proteome</keyword>
<name>A0ABP9KMI5_9NOCA</name>
<dbReference type="EMBL" id="BAABJM010000004">
    <property type="protein sequence ID" value="GAA5061985.1"/>
    <property type="molecule type" value="Genomic_DNA"/>
</dbReference>
<reference evidence="3" key="1">
    <citation type="journal article" date="2019" name="Int. J. Syst. Evol. Microbiol.">
        <title>The Global Catalogue of Microorganisms (GCM) 10K type strain sequencing project: providing services to taxonomists for standard genome sequencing and annotation.</title>
        <authorList>
            <consortium name="The Broad Institute Genomics Platform"/>
            <consortium name="The Broad Institute Genome Sequencing Center for Infectious Disease"/>
            <person name="Wu L."/>
            <person name="Ma J."/>
        </authorList>
    </citation>
    <scope>NUCLEOTIDE SEQUENCE [LARGE SCALE GENOMIC DNA]</scope>
    <source>
        <strain evidence="3">JCM 18298</strain>
    </source>
</reference>
<dbReference type="PANTHER" id="PTHR48079">
    <property type="entry name" value="PROTEIN YEEZ"/>
    <property type="match status" value="1"/>
</dbReference>
<dbReference type="InterPro" id="IPR036291">
    <property type="entry name" value="NAD(P)-bd_dom_sf"/>
</dbReference>
<dbReference type="RefSeq" id="WP_345497658.1">
    <property type="nucleotide sequence ID" value="NZ_BAABJM010000004.1"/>
</dbReference>
<feature type="domain" description="NAD(P)-binding" evidence="1">
    <location>
        <begin position="7"/>
        <end position="119"/>
    </location>
</feature>
<dbReference type="Gene3D" id="3.40.50.720">
    <property type="entry name" value="NAD(P)-binding Rossmann-like Domain"/>
    <property type="match status" value="1"/>
</dbReference>
<proteinExistence type="predicted"/>
<dbReference type="InterPro" id="IPR051783">
    <property type="entry name" value="NAD(P)-dependent_oxidoreduct"/>
</dbReference>
<evidence type="ECO:0000259" key="1">
    <source>
        <dbReference type="Pfam" id="PF13460"/>
    </source>
</evidence>
<dbReference type="Proteomes" id="UP001500603">
    <property type="component" value="Unassembled WGS sequence"/>
</dbReference>
<evidence type="ECO:0000313" key="3">
    <source>
        <dbReference type="Proteomes" id="UP001500603"/>
    </source>
</evidence>
<sequence length="195" mass="20467">MRIFLAGATGVIGVRLVPLLVEVGHEVAGMTRSQAKADQVREAGAVPVVCDVYDLDALTTAVVSFGPDVVLHQLTDLPDDPAELAAGAAANSRIRTEGTRNLIAAATAAEAGKFLAQSIAWEQPPERSAAVTEHESAVLDFGGVVLKYGQFYGPGTYYENTLPDHPRVQVDDAAAQTLKYLDAPSGVVVIADPTE</sequence>
<accession>A0ABP9KMI5</accession>
<gene>
    <name evidence="2" type="ORF">GCM10023318_45180</name>
</gene>